<dbReference type="PANTHER" id="PTHR47901">
    <property type="entry name" value="CASPASE RECRUITMENT DOMAIN-CONTAINING PROTEIN 18"/>
    <property type="match status" value="1"/>
</dbReference>
<evidence type="ECO:0000313" key="3">
    <source>
        <dbReference type="RefSeq" id="XP_055369703.1"/>
    </source>
</evidence>
<dbReference type="Gene3D" id="1.10.533.10">
    <property type="entry name" value="Death Domain, Fas"/>
    <property type="match status" value="1"/>
</dbReference>
<sequence>MAEQLGTIRRKFIESVSKAVISELLDGLLEDGVLNDGEKDSILEENCGRADRARTLIDTVKRKGDAASKKMIVYLQQTDPTLYSELGLSPPV</sequence>
<dbReference type="SUPFAM" id="SSF47986">
    <property type="entry name" value="DEATH domain"/>
    <property type="match status" value="1"/>
</dbReference>
<dbReference type="CDD" id="cd08325">
    <property type="entry name" value="CARD_CASP1-like"/>
    <property type="match status" value="1"/>
</dbReference>
<organism evidence="2 3">
    <name type="scientific">Betta splendens</name>
    <name type="common">Siamese fighting fish</name>
    <dbReference type="NCBI Taxonomy" id="158456"/>
    <lineage>
        <taxon>Eukaryota</taxon>
        <taxon>Metazoa</taxon>
        <taxon>Chordata</taxon>
        <taxon>Craniata</taxon>
        <taxon>Vertebrata</taxon>
        <taxon>Euteleostomi</taxon>
        <taxon>Actinopterygii</taxon>
        <taxon>Neopterygii</taxon>
        <taxon>Teleostei</taxon>
        <taxon>Neoteleostei</taxon>
        <taxon>Acanthomorphata</taxon>
        <taxon>Anabantaria</taxon>
        <taxon>Anabantiformes</taxon>
        <taxon>Anabantoidei</taxon>
        <taxon>Osphronemidae</taxon>
        <taxon>Betta</taxon>
    </lineage>
</organism>
<dbReference type="GeneID" id="129604970"/>
<dbReference type="Proteomes" id="UP000515150">
    <property type="component" value="Chromosome 13"/>
</dbReference>
<dbReference type="Pfam" id="PF00619">
    <property type="entry name" value="CARD"/>
    <property type="match status" value="1"/>
</dbReference>
<evidence type="ECO:0000313" key="2">
    <source>
        <dbReference type="Proteomes" id="UP000515150"/>
    </source>
</evidence>
<dbReference type="RefSeq" id="XP_055369703.1">
    <property type="nucleotide sequence ID" value="XM_055513728.1"/>
</dbReference>
<dbReference type="KEGG" id="bspl:129604970"/>
<dbReference type="GO" id="GO:0050727">
    <property type="term" value="P:regulation of inflammatory response"/>
    <property type="evidence" value="ECO:0007669"/>
    <property type="project" value="TreeGrafter"/>
</dbReference>
<name>A0A9W2Y6P9_BETSP</name>
<dbReference type="InterPro" id="IPR001315">
    <property type="entry name" value="CARD"/>
</dbReference>
<evidence type="ECO:0000259" key="1">
    <source>
        <dbReference type="PROSITE" id="PS50209"/>
    </source>
</evidence>
<dbReference type="AlphaFoldDB" id="A0A9W2Y6P9"/>
<feature type="domain" description="CARD" evidence="1">
    <location>
        <begin position="1"/>
        <end position="90"/>
    </location>
</feature>
<gene>
    <name evidence="3" type="primary">LOC129604970</name>
</gene>
<keyword evidence="2" id="KW-1185">Reference proteome</keyword>
<dbReference type="InterPro" id="IPR011029">
    <property type="entry name" value="DEATH-like_dom_sf"/>
</dbReference>
<dbReference type="GO" id="GO:0004197">
    <property type="term" value="F:cysteine-type endopeptidase activity"/>
    <property type="evidence" value="ECO:0007669"/>
    <property type="project" value="InterPro"/>
</dbReference>
<dbReference type="PROSITE" id="PS50209">
    <property type="entry name" value="CARD"/>
    <property type="match status" value="1"/>
</dbReference>
<dbReference type="GO" id="GO:0072557">
    <property type="term" value="C:IPAF inflammasome complex"/>
    <property type="evidence" value="ECO:0007669"/>
    <property type="project" value="TreeGrafter"/>
</dbReference>
<proteinExistence type="predicted"/>
<reference evidence="3" key="1">
    <citation type="submission" date="2025-08" db="UniProtKB">
        <authorList>
            <consortium name="RefSeq"/>
        </authorList>
    </citation>
    <scope>IDENTIFICATION</scope>
</reference>
<dbReference type="GO" id="GO:0006508">
    <property type="term" value="P:proteolysis"/>
    <property type="evidence" value="ECO:0007669"/>
    <property type="project" value="InterPro"/>
</dbReference>
<accession>A0A9W2Y6P9</accession>
<dbReference type="SMART" id="SM00114">
    <property type="entry name" value="CARD"/>
    <property type="match status" value="1"/>
</dbReference>
<dbReference type="InterPro" id="IPR002398">
    <property type="entry name" value="Pept_C14"/>
</dbReference>
<protein>
    <submittedName>
        <fullName evidence="3">Caspase recruitment domain-containing protein 18-like</fullName>
    </submittedName>
</protein>
<dbReference type="GO" id="GO:0097169">
    <property type="term" value="C:AIM2 inflammasome complex"/>
    <property type="evidence" value="ECO:0007669"/>
    <property type="project" value="TreeGrafter"/>
</dbReference>
<dbReference type="GO" id="GO:0042981">
    <property type="term" value="P:regulation of apoptotic process"/>
    <property type="evidence" value="ECO:0007669"/>
    <property type="project" value="InterPro"/>
</dbReference>
<dbReference type="OrthoDB" id="8869108at2759"/>
<dbReference type="PANTHER" id="PTHR47901:SF3">
    <property type="entry name" value="CASPASE-1"/>
    <property type="match status" value="1"/>
</dbReference>
<dbReference type="GO" id="GO:0072559">
    <property type="term" value="C:NLRP3 inflammasome complex"/>
    <property type="evidence" value="ECO:0007669"/>
    <property type="project" value="TreeGrafter"/>
</dbReference>